<keyword evidence="3" id="KW-1185">Reference proteome</keyword>
<dbReference type="AlphaFoldDB" id="B4S4Y1"/>
<dbReference type="RefSeq" id="WP_012505016.1">
    <property type="nucleotide sequence ID" value="NC_011059.1"/>
</dbReference>
<dbReference type="STRING" id="290512.Paes_0422"/>
<feature type="compositionally biased region" description="Polar residues" evidence="1">
    <location>
        <begin position="10"/>
        <end position="23"/>
    </location>
</feature>
<sequence length="89" mass="10057">MMQEIPGSEPAQNKTGQKRSSNPHIPDQVAGVSEHVADLYNQFRESRNYSKLQDAKQQMKEYIKDNPVESVLYSLGAGVVLGFILHKKR</sequence>
<protein>
    <recommendedName>
        <fullName evidence="4">DUF883 domain-containing protein</fullName>
    </recommendedName>
</protein>
<proteinExistence type="predicted"/>
<evidence type="ECO:0000313" key="2">
    <source>
        <dbReference type="EMBL" id="ACF45479.1"/>
    </source>
</evidence>
<organism evidence="2 3">
    <name type="scientific">Prosthecochloris aestuarii (strain DSM 271 / SK 413)</name>
    <dbReference type="NCBI Taxonomy" id="290512"/>
    <lineage>
        <taxon>Bacteria</taxon>
        <taxon>Pseudomonadati</taxon>
        <taxon>Chlorobiota</taxon>
        <taxon>Chlorobiia</taxon>
        <taxon>Chlorobiales</taxon>
        <taxon>Chlorobiaceae</taxon>
        <taxon>Prosthecochloris</taxon>
    </lineage>
</organism>
<accession>B4S4Y1</accession>
<dbReference type="EMBL" id="CP001108">
    <property type="protein sequence ID" value="ACF45479.1"/>
    <property type="molecule type" value="Genomic_DNA"/>
</dbReference>
<name>B4S4Y1_PROA2</name>
<gene>
    <name evidence="2" type="ordered locus">Paes_0422</name>
</gene>
<evidence type="ECO:0000256" key="1">
    <source>
        <dbReference type="SAM" id="MobiDB-lite"/>
    </source>
</evidence>
<dbReference type="KEGG" id="paa:Paes_0422"/>
<feature type="region of interest" description="Disordered" evidence="1">
    <location>
        <begin position="1"/>
        <end position="31"/>
    </location>
</feature>
<dbReference type="eggNOG" id="ENOG502ZNKM">
    <property type="taxonomic scope" value="Bacteria"/>
</dbReference>
<evidence type="ECO:0008006" key="4">
    <source>
        <dbReference type="Google" id="ProtNLM"/>
    </source>
</evidence>
<dbReference type="HOGENOM" id="CLU_175368_0_0_10"/>
<evidence type="ECO:0000313" key="3">
    <source>
        <dbReference type="Proteomes" id="UP000002725"/>
    </source>
</evidence>
<dbReference type="Proteomes" id="UP000002725">
    <property type="component" value="Chromosome"/>
</dbReference>
<reference evidence="2" key="1">
    <citation type="submission" date="2008-06" db="EMBL/GenBank/DDBJ databases">
        <title>Complete sequence of chromosome of Prosthecochloris aestuarii DSM 271.</title>
        <authorList>
            <consortium name="US DOE Joint Genome Institute"/>
            <person name="Lucas S."/>
            <person name="Copeland A."/>
            <person name="Lapidus A."/>
            <person name="Glavina del Rio T."/>
            <person name="Dalin E."/>
            <person name="Tice H."/>
            <person name="Bruce D."/>
            <person name="Goodwin L."/>
            <person name="Pitluck S."/>
            <person name="Schmutz J."/>
            <person name="Larimer F."/>
            <person name="Land M."/>
            <person name="Hauser L."/>
            <person name="Kyrpides N."/>
            <person name="Anderson I."/>
            <person name="Liu Z."/>
            <person name="Li T."/>
            <person name="Zhao F."/>
            <person name="Overmann J."/>
            <person name="Bryant D.A."/>
            <person name="Richardson P."/>
        </authorList>
    </citation>
    <scope>NUCLEOTIDE SEQUENCE [LARGE SCALE GENOMIC DNA]</scope>
    <source>
        <strain evidence="2">DSM 271</strain>
    </source>
</reference>